<proteinExistence type="predicted"/>
<name>A0A0E9PRN1_ANGAN</name>
<protein>
    <submittedName>
        <fullName evidence="1">Uncharacterized protein</fullName>
    </submittedName>
</protein>
<dbReference type="EMBL" id="GBXM01101398">
    <property type="protein sequence ID" value="JAH07179.1"/>
    <property type="molecule type" value="Transcribed_RNA"/>
</dbReference>
<reference evidence="1" key="1">
    <citation type="submission" date="2014-11" db="EMBL/GenBank/DDBJ databases">
        <authorList>
            <person name="Amaro Gonzalez C."/>
        </authorList>
    </citation>
    <scope>NUCLEOTIDE SEQUENCE</scope>
</reference>
<sequence>MFFFSQFKEVTSGMLDIYIKQVDTTAITER</sequence>
<reference evidence="1" key="2">
    <citation type="journal article" date="2015" name="Fish Shellfish Immunol.">
        <title>Early steps in the European eel (Anguilla anguilla)-Vibrio vulnificus interaction in the gills: Role of the RtxA13 toxin.</title>
        <authorList>
            <person name="Callol A."/>
            <person name="Pajuelo D."/>
            <person name="Ebbesson L."/>
            <person name="Teles M."/>
            <person name="MacKenzie S."/>
            <person name="Amaro C."/>
        </authorList>
    </citation>
    <scope>NUCLEOTIDE SEQUENCE</scope>
</reference>
<dbReference type="AlphaFoldDB" id="A0A0E9PRN1"/>
<organism evidence="1">
    <name type="scientific">Anguilla anguilla</name>
    <name type="common">European freshwater eel</name>
    <name type="synonym">Muraena anguilla</name>
    <dbReference type="NCBI Taxonomy" id="7936"/>
    <lineage>
        <taxon>Eukaryota</taxon>
        <taxon>Metazoa</taxon>
        <taxon>Chordata</taxon>
        <taxon>Craniata</taxon>
        <taxon>Vertebrata</taxon>
        <taxon>Euteleostomi</taxon>
        <taxon>Actinopterygii</taxon>
        <taxon>Neopterygii</taxon>
        <taxon>Teleostei</taxon>
        <taxon>Anguilliformes</taxon>
        <taxon>Anguillidae</taxon>
        <taxon>Anguilla</taxon>
    </lineage>
</organism>
<evidence type="ECO:0000313" key="1">
    <source>
        <dbReference type="EMBL" id="JAH07179.1"/>
    </source>
</evidence>
<accession>A0A0E9PRN1</accession>